<dbReference type="GO" id="GO:0000166">
    <property type="term" value="F:nucleotide binding"/>
    <property type="evidence" value="ECO:0007669"/>
    <property type="project" value="UniProtKB-KW"/>
</dbReference>
<evidence type="ECO:0000256" key="1">
    <source>
        <dbReference type="ARBA" id="ARBA00022737"/>
    </source>
</evidence>
<keyword evidence="3" id="KW-0611">Plant defense</keyword>
<dbReference type="GO" id="GO:0006952">
    <property type="term" value="P:defense response"/>
    <property type="evidence" value="ECO:0007669"/>
    <property type="project" value="UniProtKB-KW"/>
</dbReference>
<dbReference type="Pfam" id="PF18052">
    <property type="entry name" value="Rx_N"/>
    <property type="match status" value="1"/>
</dbReference>
<evidence type="ECO:0000313" key="6">
    <source>
        <dbReference type="Proteomes" id="UP000235145"/>
    </source>
</evidence>
<name>A0A9R1WNQ9_LACSA</name>
<evidence type="ECO:0000256" key="2">
    <source>
        <dbReference type="ARBA" id="ARBA00022741"/>
    </source>
</evidence>
<comment type="caution">
    <text evidence="5">The sequence shown here is derived from an EMBL/GenBank/DDBJ whole genome shotgun (WGS) entry which is preliminary data.</text>
</comment>
<dbReference type="AlphaFoldDB" id="A0A9R1WNQ9"/>
<dbReference type="Gramene" id="rna-gnl|WGS:NBSK|LSAT_1X98361_mrna">
    <property type="protein sequence ID" value="cds-PLY86590.1"/>
    <property type="gene ID" value="gene-LSAT_1X98361"/>
</dbReference>
<keyword evidence="1" id="KW-0677">Repeat</keyword>
<proteinExistence type="predicted"/>
<dbReference type="EMBL" id="NBSK02000001">
    <property type="protein sequence ID" value="KAJ0226998.1"/>
    <property type="molecule type" value="Genomic_DNA"/>
</dbReference>
<dbReference type="InterPro" id="IPR041118">
    <property type="entry name" value="Rx_N"/>
</dbReference>
<evidence type="ECO:0000313" key="5">
    <source>
        <dbReference type="EMBL" id="KAJ0226998.1"/>
    </source>
</evidence>
<organism evidence="5 6">
    <name type="scientific">Lactuca sativa</name>
    <name type="common">Garden lettuce</name>
    <dbReference type="NCBI Taxonomy" id="4236"/>
    <lineage>
        <taxon>Eukaryota</taxon>
        <taxon>Viridiplantae</taxon>
        <taxon>Streptophyta</taxon>
        <taxon>Embryophyta</taxon>
        <taxon>Tracheophyta</taxon>
        <taxon>Spermatophyta</taxon>
        <taxon>Magnoliopsida</taxon>
        <taxon>eudicotyledons</taxon>
        <taxon>Gunneridae</taxon>
        <taxon>Pentapetalae</taxon>
        <taxon>asterids</taxon>
        <taxon>campanulids</taxon>
        <taxon>Asterales</taxon>
        <taxon>Asteraceae</taxon>
        <taxon>Cichorioideae</taxon>
        <taxon>Cichorieae</taxon>
        <taxon>Lactucinae</taxon>
        <taxon>Lactuca</taxon>
    </lineage>
</organism>
<evidence type="ECO:0000256" key="3">
    <source>
        <dbReference type="ARBA" id="ARBA00022821"/>
    </source>
</evidence>
<accession>A0A9R1WNQ9</accession>
<evidence type="ECO:0000259" key="4">
    <source>
        <dbReference type="Pfam" id="PF18052"/>
    </source>
</evidence>
<dbReference type="Gene3D" id="1.20.5.4130">
    <property type="match status" value="1"/>
</dbReference>
<gene>
    <name evidence="5" type="ORF">LSAT_V11C100039060</name>
</gene>
<sequence>MIQVVVADASQKHITDRVFKLWVNDLQDLAYYIDDVLDDVDTKALRRKLNNDAHASTNIGNVLKFFPKYCTNFSLLNVLYGQQMSSKLEDITTKLHDLVDQNNDLGLTVNVQRSSIRPPSRS</sequence>
<dbReference type="Proteomes" id="UP000235145">
    <property type="component" value="Unassembled WGS sequence"/>
</dbReference>
<keyword evidence="2" id="KW-0547">Nucleotide-binding</keyword>
<protein>
    <recommendedName>
        <fullName evidence="4">Disease resistance N-terminal domain-containing protein</fullName>
    </recommendedName>
</protein>
<keyword evidence="6" id="KW-1185">Reference proteome</keyword>
<feature type="domain" description="Disease resistance N-terminal" evidence="4">
    <location>
        <begin position="1"/>
        <end position="52"/>
    </location>
</feature>
<reference evidence="5 6" key="1">
    <citation type="journal article" date="2017" name="Nat. Commun.">
        <title>Genome assembly with in vitro proximity ligation data and whole-genome triplication in lettuce.</title>
        <authorList>
            <person name="Reyes-Chin-Wo S."/>
            <person name="Wang Z."/>
            <person name="Yang X."/>
            <person name="Kozik A."/>
            <person name="Arikit S."/>
            <person name="Song C."/>
            <person name="Xia L."/>
            <person name="Froenicke L."/>
            <person name="Lavelle D.O."/>
            <person name="Truco M.J."/>
            <person name="Xia R."/>
            <person name="Zhu S."/>
            <person name="Xu C."/>
            <person name="Xu H."/>
            <person name="Xu X."/>
            <person name="Cox K."/>
            <person name="Korf I."/>
            <person name="Meyers B.C."/>
            <person name="Michelmore R.W."/>
        </authorList>
    </citation>
    <scope>NUCLEOTIDE SEQUENCE [LARGE SCALE GENOMIC DNA]</scope>
    <source>
        <strain evidence="6">cv. Salinas</strain>
        <tissue evidence="5">Seedlings</tissue>
    </source>
</reference>